<keyword evidence="4 7" id="KW-0812">Transmembrane</keyword>
<keyword evidence="5 7" id="KW-1133">Transmembrane helix</keyword>
<dbReference type="RefSeq" id="WP_230438455.1">
    <property type="nucleotide sequence ID" value="NZ_CP087715.1"/>
</dbReference>
<dbReference type="Pfam" id="PF00953">
    <property type="entry name" value="Glycos_transf_4"/>
    <property type="match status" value="1"/>
</dbReference>
<feature type="transmembrane region" description="Helical" evidence="7">
    <location>
        <begin position="121"/>
        <end position="139"/>
    </location>
</feature>
<evidence type="ECO:0000256" key="7">
    <source>
        <dbReference type="SAM" id="Phobius"/>
    </source>
</evidence>
<evidence type="ECO:0000256" key="2">
    <source>
        <dbReference type="ARBA" id="ARBA00022475"/>
    </source>
</evidence>
<name>A0ABW3U650_9GAMM</name>
<feature type="transmembrane region" description="Helical" evidence="7">
    <location>
        <begin position="170"/>
        <end position="187"/>
    </location>
</feature>
<dbReference type="PANTHER" id="PTHR22926">
    <property type="entry name" value="PHOSPHO-N-ACETYLMURAMOYL-PENTAPEPTIDE-TRANSFERASE"/>
    <property type="match status" value="1"/>
</dbReference>
<accession>A0ABW3U650</accession>
<dbReference type="InterPro" id="IPR000715">
    <property type="entry name" value="Glycosyl_transferase_4"/>
</dbReference>
<evidence type="ECO:0000256" key="1">
    <source>
        <dbReference type="ARBA" id="ARBA00004651"/>
    </source>
</evidence>
<evidence type="ECO:0000256" key="3">
    <source>
        <dbReference type="ARBA" id="ARBA00022679"/>
    </source>
</evidence>
<feature type="transmembrane region" description="Helical" evidence="7">
    <location>
        <begin position="6"/>
        <end position="27"/>
    </location>
</feature>
<feature type="transmembrane region" description="Helical" evidence="7">
    <location>
        <begin position="146"/>
        <end position="164"/>
    </location>
</feature>
<comment type="caution">
    <text evidence="8">The sequence shown here is derived from an EMBL/GenBank/DDBJ whole genome shotgun (WGS) entry which is preliminary data.</text>
</comment>
<comment type="subcellular location">
    <subcellularLocation>
        <location evidence="1">Cell membrane</location>
        <topology evidence="1">Multi-pass membrane protein</topology>
    </subcellularLocation>
</comment>
<keyword evidence="2" id="KW-1003">Cell membrane</keyword>
<dbReference type="PANTHER" id="PTHR22926:SF3">
    <property type="entry name" value="UNDECAPRENYL-PHOSPHATE ALPHA-N-ACETYLGLUCOSAMINYL 1-PHOSPHATE TRANSFERASE"/>
    <property type="match status" value="1"/>
</dbReference>
<evidence type="ECO:0000256" key="5">
    <source>
        <dbReference type="ARBA" id="ARBA00022989"/>
    </source>
</evidence>
<protein>
    <submittedName>
        <fullName evidence="8">Glycosyltransferase family 4 protein</fullName>
    </submittedName>
</protein>
<keyword evidence="3" id="KW-0808">Transferase</keyword>
<keyword evidence="9" id="KW-1185">Reference proteome</keyword>
<evidence type="ECO:0000313" key="8">
    <source>
        <dbReference type="EMBL" id="MFD1216353.1"/>
    </source>
</evidence>
<reference evidence="9" key="1">
    <citation type="journal article" date="2019" name="Int. J. Syst. Evol. Microbiol.">
        <title>The Global Catalogue of Microorganisms (GCM) 10K type strain sequencing project: providing services to taxonomists for standard genome sequencing and annotation.</title>
        <authorList>
            <consortium name="The Broad Institute Genomics Platform"/>
            <consortium name="The Broad Institute Genome Sequencing Center for Infectious Disease"/>
            <person name="Wu L."/>
            <person name="Ma J."/>
        </authorList>
    </citation>
    <scope>NUCLEOTIDE SEQUENCE [LARGE SCALE GENOMIC DNA]</scope>
    <source>
        <strain evidence="9">CCUG 54356</strain>
    </source>
</reference>
<dbReference type="CDD" id="cd06854">
    <property type="entry name" value="GT_WbpL_WbcO_like"/>
    <property type="match status" value="1"/>
</dbReference>
<evidence type="ECO:0000256" key="6">
    <source>
        <dbReference type="ARBA" id="ARBA00023136"/>
    </source>
</evidence>
<evidence type="ECO:0000313" key="9">
    <source>
        <dbReference type="Proteomes" id="UP001597264"/>
    </source>
</evidence>
<feature type="transmembrane region" description="Helical" evidence="7">
    <location>
        <begin position="48"/>
        <end position="69"/>
    </location>
</feature>
<keyword evidence="6 7" id="KW-0472">Membrane</keyword>
<proteinExistence type="predicted"/>
<dbReference type="Proteomes" id="UP001597264">
    <property type="component" value="Unassembled WGS sequence"/>
</dbReference>
<evidence type="ECO:0000256" key="4">
    <source>
        <dbReference type="ARBA" id="ARBA00022692"/>
    </source>
</evidence>
<organism evidence="8 9">
    <name type="scientific">Microbulbifer celer</name>
    <dbReference type="NCBI Taxonomy" id="435905"/>
    <lineage>
        <taxon>Bacteria</taxon>
        <taxon>Pseudomonadati</taxon>
        <taxon>Pseudomonadota</taxon>
        <taxon>Gammaproteobacteria</taxon>
        <taxon>Cellvibrionales</taxon>
        <taxon>Microbulbiferaceae</taxon>
        <taxon>Microbulbifer</taxon>
    </lineage>
</organism>
<gene>
    <name evidence="8" type="ORF">ACFQ2X_07060</name>
</gene>
<feature type="transmembrane region" description="Helical" evidence="7">
    <location>
        <begin position="220"/>
        <end position="242"/>
    </location>
</feature>
<feature type="transmembrane region" description="Helical" evidence="7">
    <location>
        <begin position="194"/>
        <end position="214"/>
    </location>
</feature>
<dbReference type="EMBL" id="JBHTLR010000007">
    <property type="protein sequence ID" value="MFD1216353.1"/>
    <property type="molecule type" value="Genomic_DNA"/>
</dbReference>
<feature type="transmembrane region" description="Helical" evidence="7">
    <location>
        <begin position="277"/>
        <end position="295"/>
    </location>
</feature>
<sequence>MAIDHQGWLLAMLVAAAGTFGAIQLLLSRLRQLALDVPNHRSMHTAPVPRTGGWAIWAGVASALALSPVALRWDVALPFALLLTVSLMDDLKPLSARVRFLVQSLSVWLVLTALVPELVVWWLAPLVVVGIWVVNLYNFMDGMDGFAGSMTAIGFATLCGISFWKGNGELAGICAVIAVSTLVFLYFNLPGAKIFLGDAGSTVIGLAVFAVAVSGWSDEVFSPLIPLLVFAPFWVDATWTLLKRIRKGERWWEAHRQHYYQRTALKIGVGKTLRREVIVMAGLSVTAVALVVSGLQ</sequence>